<accession>A0A6C0FHH4</accession>
<reference evidence="1" key="1">
    <citation type="journal article" date="2020" name="Nature">
        <title>Giant virus diversity and host interactions through global metagenomics.</title>
        <authorList>
            <person name="Schulz F."/>
            <person name="Roux S."/>
            <person name="Paez-Espino D."/>
            <person name="Jungbluth S."/>
            <person name="Walsh D.A."/>
            <person name="Denef V.J."/>
            <person name="McMahon K.D."/>
            <person name="Konstantinidis K.T."/>
            <person name="Eloe-Fadrosh E.A."/>
            <person name="Kyrpides N.C."/>
            <person name="Woyke T."/>
        </authorList>
    </citation>
    <scope>NUCLEOTIDE SEQUENCE</scope>
    <source>
        <strain evidence="1">GVMAG-S-ERX556101-89</strain>
    </source>
</reference>
<proteinExistence type="predicted"/>
<organism evidence="1">
    <name type="scientific">viral metagenome</name>
    <dbReference type="NCBI Taxonomy" id="1070528"/>
    <lineage>
        <taxon>unclassified sequences</taxon>
        <taxon>metagenomes</taxon>
        <taxon>organismal metagenomes</taxon>
    </lineage>
</organism>
<evidence type="ECO:0000313" key="1">
    <source>
        <dbReference type="EMBL" id="QHT38365.1"/>
    </source>
</evidence>
<dbReference type="EMBL" id="MN738829">
    <property type="protein sequence ID" value="QHT38365.1"/>
    <property type="molecule type" value="Genomic_DNA"/>
</dbReference>
<name>A0A6C0FHH4_9ZZZZ</name>
<protein>
    <submittedName>
        <fullName evidence="1">Uncharacterized protein</fullName>
    </submittedName>
</protein>
<dbReference type="AlphaFoldDB" id="A0A6C0FHH4"/>
<sequence length="195" mass="22528">MATFTNDYPTQTDISNNSSRNILETKGLLDYKEAIEMAYQILLKQLCKPAEEVFNTIEKLKTANSATVPGQTLHNRYRISLDLGEQRDFIVLTLVNAKRHEFSRARFLEKRRIKNDLIAYYKPMGLFVKPPAKTPQTNVWVIDLLFRNADNGIDHHRVQEDIIPDVLSSEIPHEEEVIEDFVEQEVSNVPQDENV</sequence>